<dbReference type="Pfam" id="PF15657">
    <property type="entry name" value="Tox-HNH-EHHH"/>
    <property type="match status" value="1"/>
</dbReference>
<reference evidence="3" key="1">
    <citation type="submission" date="2023-01" db="EMBL/GenBank/DDBJ databases">
        <title>Genome sequencing of Photorhabdus bodei 09-20.</title>
        <authorList>
            <person name="Kalindamar S."/>
            <person name="Kumru S."/>
        </authorList>
    </citation>
    <scope>NUCLEOTIDE SEQUENCE</scope>
    <source>
        <strain evidence="3">09-20</strain>
    </source>
</reference>
<dbReference type="InterPro" id="IPR050708">
    <property type="entry name" value="T6SS_VgrG/RHS"/>
</dbReference>
<evidence type="ECO:0000256" key="1">
    <source>
        <dbReference type="SAM" id="MobiDB-lite"/>
    </source>
</evidence>
<dbReference type="PANTHER" id="PTHR32305:SF15">
    <property type="entry name" value="PROTEIN RHSA-RELATED"/>
    <property type="match status" value="1"/>
</dbReference>
<dbReference type="EMBL" id="JAQMFO010000096">
    <property type="protein sequence ID" value="MDB6375183.1"/>
    <property type="molecule type" value="Genomic_DNA"/>
</dbReference>
<feature type="compositionally biased region" description="Basic and acidic residues" evidence="1">
    <location>
        <begin position="199"/>
        <end position="212"/>
    </location>
</feature>
<dbReference type="PRINTS" id="PR00394">
    <property type="entry name" value="RHSPROTEIN"/>
</dbReference>
<feature type="non-terminal residue" evidence="3">
    <location>
        <position position="1"/>
    </location>
</feature>
<comment type="caution">
    <text evidence="3">The sequence shown here is derived from an EMBL/GenBank/DDBJ whole genome shotgun (WGS) entry which is preliminary data.</text>
</comment>
<evidence type="ECO:0000259" key="2">
    <source>
        <dbReference type="Pfam" id="PF15657"/>
    </source>
</evidence>
<dbReference type="PANTHER" id="PTHR32305">
    <property type="match status" value="1"/>
</dbReference>
<gene>
    <name evidence="3" type="ORF">PH362_25725</name>
</gene>
<accession>A0AAW6BR34</accession>
<feature type="domain" description="HNH/Endo VII superfamily nuclease toxins" evidence="2">
    <location>
        <begin position="144"/>
        <end position="210"/>
    </location>
</feature>
<name>A0AAW6BR34_9GAMM</name>
<dbReference type="AlphaFoldDB" id="A0AAW6BR34"/>
<dbReference type="Gene3D" id="2.180.10.10">
    <property type="entry name" value="RHS repeat-associated core"/>
    <property type="match status" value="1"/>
</dbReference>
<dbReference type="InterPro" id="IPR022385">
    <property type="entry name" value="Rhs_assc_core"/>
</dbReference>
<sequence>ELIWAGRLLTWGEPECWPVLTVNDPRNLTCNLRFCGQYEDTESGLFYNRHRYYESDTGQYLSPDPLNLSGGFNPYSYVHDPVNWIDPLGLAGCPGIKNKKTTYEGKSRRDALRQAKRDAGIPNSQHPSEISRVDLGDGYGGVIRNPNGAPVTTRQYHYVSKDGKKIIIQEHSLGHEKATPLHGAEPHFNVRPVNNPKTGDIEGTHGHYNFDK</sequence>
<evidence type="ECO:0000313" key="4">
    <source>
        <dbReference type="Proteomes" id="UP001212996"/>
    </source>
</evidence>
<evidence type="ECO:0000313" key="3">
    <source>
        <dbReference type="EMBL" id="MDB6375183.1"/>
    </source>
</evidence>
<organism evidence="3 4">
    <name type="scientific">Photorhabdus bodei</name>
    <dbReference type="NCBI Taxonomy" id="2029681"/>
    <lineage>
        <taxon>Bacteria</taxon>
        <taxon>Pseudomonadati</taxon>
        <taxon>Pseudomonadota</taxon>
        <taxon>Gammaproteobacteria</taxon>
        <taxon>Enterobacterales</taxon>
        <taxon>Morganellaceae</taxon>
        <taxon>Photorhabdus</taxon>
    </lineage>
</organism>
<proteinExistence type="predicted"/>
<feature type="region of interest" description="Disordered" evidence="1">
    <location>
        <begin position="180"/>
        <end position="212"/>
    </location>
</feature>
<dbReference type="NCBIfam" id="TIGR03696">
    <property type="entry name" value="Rhs_assc_core"/>
    <property type="match status" value="1"/>
</dbReference>
<dbReference type="Proteomes" id="UP001212996">
    <property type="component" value="Unassembled WGS sequence"/>
</dbReference>
<protein>
    <submittedName>
        <fullName evidence="3">HNH/endonuclease VII fold putative polymorphic toxin</fullName>
    </submittedName>
</protein>
<dbReference type="InterPro" id="IPR028048">
    <property type="entry name" value="Tox-HNH-EHHH"/>
</dbReference>
<dbReference type="RefSeq" id="WP_271868214.1">
    <property type="nucleotide sequence ID" value="NZ_JAQMFO010000096.1"/>
</dbReference>